<accession>A0A194RGS4</accession>
<name>A0A194RGS4_PAPMA</name>
<evidence type="ECO:0000313" key="3">
    <source>
        <dbReference type="Proteomes" id="UP000053240"/>
    </source>
</evidence>
<feature type="region of interest" description="Disordered" evidence="1">
    <location>
        <begin position="54"/>
        <end position="121"/>
    </location>
</feature>
<sequence length="203" mass="23005">MAKRPLPIEIRNCRCVAYPQSTKRRRTKREYLTFLCISPPSNPPPLLILSLSAKEVSSRRDRGQRRRGEHRAAPAAGRGAAPPARPAPPAAAPPSHGERPQSPHGSATPVPTPTTLFSKENRLSATMADVPRRPMKFPYTFSAKIAQFPLKFYLQNQWVWRYWFIGIGVSLPVFYKIHKMANSPENVSKWAEIRRKEAAEHHH</sequence>
<dbReference type="InParanoid" id="A0A194RGS4"/>
<dbReference type="AlphaFoldDB" id="A0A194RGS4"/>
<organism evidence="2 3">
    <name type="scientific">Papilio machaon</name>
    <name type="common">Old World swallowtail butterfly</name>
    <dbReference type="NCBI Taxonomy" id="76193"/>
    <lineage>
        <taxon>Eukaryota</taxon>
        <taxon>Metazoa</taxon>
        <taxon>Ecdysozoa</taxon>
        <taxon>Arthropoda</taxon>
        <taxon>Hexapoda</taxon>
        <taxon>Insecta</taxon>
        <taxon>Pterygota</taxon>
        <taxon>Neoptera</taxon>
        <taxon>Endopterygota</taxon>
        <taxon>Lepidoptera</taxon>
        <taxon>Glossata</taxon>
        <taxon>Ditrysia</taxon>
        <taxon>Papilionoidea</taxon>
        <taxon>Papilionidae</taxon>
        <taxon>Papilioninae</taxon>
        <taxon>Papilio</taxon>
    </lineage>
</organism>
<evidence type="ECO:0000313" key="2">
    <source>
        <dbReference type="EMBL" id="KPJ17018.1"/>
    </source>
</evidence>
<feature type="compositionally biased region" description="Pro residues" evidence="1">
    <location>
        <begin position="83"/>
        <end position="92"/>
    </location>
</feature>
<evidence type="ECO:0000256" key="1">
    <source>
        <dbReference type="SAM" id="MobiDB-lite"/>
    </source>
</evidence>
<gene>
    <name evidence="2" type="ORF">RR48_13874</name>
</gene>
<proteinExistence type="predicted"/>
<dbReference type="Proteomes" id="UP000053240">
    <property type="component" value="Unassembled WGS sequence"/>
</dbReference>
<protein>
    <submittedName>
        <fullName evidence="2">Uncharacterized protein</fullName>
    </submittedName>
</protein>
<keyword evidence="3" id="KW-1185">Reference proteome</keyword>
<reference evidence="2 3" key="1">
    <citation type="journal article" date="2015" name="Nat. Commun.">
        <title>Outbred genome sequencing and CRISPR/Cas9 gene editing in butterflies.</title>
        <authorList>
            <person name="Li X."/>
            <person name="Fan D."/>
            <person name="Zhang W."/>
            <person name="Liu G."/>
            <person name="Zhang L."/>
            <person name="Zhao L."/>
            <person name="Fang X."/>
            <person name="Chen L."/>
            <person name="Dong Y."/>
            <person name="Chen Y."/>
            <person name="Ding Y."/>
            <person name="Zhao R."/>
            <person name="Feng M."/>
            <person name="Zhu Y."/>
            <person name="Feng Y."/>
            <person name="Jiang X."/>
            <person name="Zhu D."/>
            <person name="Xiang H."/>
            <person name="Feng X."/>
            <person name="Li S."/>
            <person name="Wang J."/>
            <person name="Zhang G."/>
            <person name="Kronforst M.R."/>
            <person name="Wang W."/>
        </authorList>
    </citation>
    <scope>NUCLEOTIDE SEQUENCE [LARGE SCALE GENOMIC DNA]</scope>
    <source>
        <strain evidence="2">Ya'a_city_454_Pm</strain>
        <tissue evidence="2">Whole body</tissue>
    </source>
</reference>
<feature type="compositionally biased region" description="Low complexity" evidence="1">
    <location>
        <begin position="73"/>
        <end position="82"/>
    </location>
</feature>
<dbReference type="EMBL" id="KQ460205">
    <property type="protein sequence ID" value="KPJ17018.1"/>
    <property type="molecule type" value="Genomic_DNA"/>
</dbReference>